<sequence length="500" mass="57679">MFKHDDYFSRINCPKNNCQLINCIFKHPERDTVPDTLKSSSEPSSNVKRKIENDLPEPKKVHNEGFKPVHHVKIPSNDRLKNIKSIESIHKLDNTSSQQKEFELAIKSNSLKEYYSNMSVYLNIESDPQFITPKQLNISSPATLQVRKSNIENIYELIKLTEPNLKTPKLKAINEEYKIATTTSKFTYMPNIKRKIHELKNPEKYKIKTKELTNDDYYNELLKLVIPKDKLVKYGYIMDVPTPITPSEERKCRRCGKEFKLSDQLLPIHCQFHAGKAIKRDRKRVYECCGDVLGDNESEPCTSYNYHVFYWDNPGEMQSFLPFKITSDVFTRNENALKAIGIDCEMGFTTKGFELLRITAVDFFTGEEVLDVLVKPIGEVIDLNSRWSGIESIKDEALEFNESIKLLNDIMDSETVLIGHGLENDLNSMRLIHNRIVDTAILYPPHKTSPTFRYSLKMLVFNYLGKKIQTGQHDSGEDALGAIDIVKYFIKKDQTSILSK</sequence>
<comment type="caution">
    <text evidence="1">The sequence shown here is derived from an EMBL/GenBank/DDBJ whole genome shotgun (WGS) entry which is preliminary data.</text>
</comment>
<gene>
    <name evidence="1" type="ORF">CLIB1444_02S06700</name>
</gene>
<organism evidence="1 2">
    <name type="scientific">[Candida] jaroonii</name>
    <dbReference type="NCBI Taxonomy" id="467808"/>
    <lineage>
        <taxon>Eukaryota</taxon>
        <taxon>Fungi</taxon>
        <taxon>Dikarya</taxon>
        <taxon>Ascomycota</taxon>
        <taxon>Saccharomycotina</taxon>
        <taxon>Pichiomycetes</taxon>
        <taxon>Debaryomycetaceae</taxon>
        <taxon>Yamadazyma</taxon>
    </lineage>
</organism>
<dbReference type="Proteomes" id="UP001152531">
    <property type="component" value="Unassembled WGS sequence"/>
</dbReference>
<protein>
    <submittedName>
        <fullName evidence="1">RNA exonuclease 3</fullName>
    </submittedName>
</protein>
<proteinExistence type="predicted"/>
<dbReference type="EMBL" id="CALSDN010000002">
    <property type="protein sequence ID" value="CAH6719360.1"/>
    <property type="molecule type" value="Genomic_DNA"/>
</dbReference>
<keyword evidence="1" id="KW-0378">Hydrolase</keyword>
<keyword evidence="1" id="KW-0540">Nuclease</keyword>
<keyword evidence="2" id="KW-1185">Reference proteome</keyword>
<reference evidence="1" key="1">
    <citation type="submission" date="2022-06" db="EMBL/GenBank/DDBJ databases">
        <authorList>
            <person name="Legras J.-L."/>
            <person name="Devillers H."/>
            <person name="Grondin C."/>
        </authorList>
    </citation>
    <scope>NUCLEOTIDE SEQUENCE</scope>
    <source>
        <strain evidence="1">CLIB 1444</strain>
    </source>
</reference>
<name>A0ACA9Y3L4_9ASCO</name>
<accession>A0ACA9Y3L4</accession>
<evidence type="ECO:0000313" key="1">
    <source>
        <dbReference type="EMBL" id="CAH6719360.1"/>
    </source>
</evidence>
<evidence type="ECO:0000313" key="2">
    <source>
        <dbReference type="Proteomes" id="UP001152531"/>
    </source>
</evidence>
<keyword evidence="1" id="KW-0269">Exonuclease</keyword>